<feature type="region of interest" description="Disordered" evidence="1">
    <location>
        <begin position="28"/>
        <end position="53"/>
    </location>
</feature>
<gene>
    <name evidence="3" type="ORF">AVDCRST_MAG72-360</name>
</gene>
<dbReference type="Gene3D" id="3.40.720.10">
    <property type="entry name" value="Alkaline Phosphatase, subunit A"/>
    <property type="match status" value="1"/>
</dbReference>
<dbReference type="AlphaFoldDB" id="A0A6J4LFK8"/>
<dbReference type="EC" id="3.1.6.6" evidence="3"/>
<dbReference type="CDD" id="cd16147">
    <property type="entry name" value="G6S"/>
    <property type="match status" value="1"/>
</dbReference>
<evidence type="ECO:0000256" key="1">
    <source>
        <dbReference type="SAM" id="MobiDB-lite"/>
    </source>
</evidence>
<feature type="domain" description="Sulfatase N-terminal" evidence="2">
    <location>
        <begin position="60"/>
        <end position="415"/>
    </location>
</feature>
<dbReference type="PANTHER" id="PTHR43108">
    <property type="entry name" value="N-ACETYLGLUCOSAMINE-6-SULFATASE FAMILY MEMBER"/>
    <property type="match status" value="1"/>
</dbReference>
<sequence>MPNRRSQALVLLTALLLVVGVVLSAPDGSADARPGRRTSAPPPTAQTSGLDQVLGDQSRPNIVVIMADDMRADELQYMPRTQLLLAEQGVRFVNSFSPHPQCCPARASFLTGDYTHNHEVWTNRGDYGGFQAFDDTSTMPVALQRVGYDTSFLGKYLNGYGYMLLDDGTKSETYIPPGWSDWRAAARGVYRYFSAALNINGTIRPNVGWYQTRMLGAETEDVVGQLARSPRPFFVWASYVAPHVGRPTEKDDPSPVRRVDGRKRIFRSPAVPVDVRGMFDESIDEAPGEDGETDVSDKPHFIADMVPADVSEHAAMAEVTRQRAESLEVLDQEVEHTVKALERSGELDDTIVVFTADNGFFLGEHRLRAGKLLPYDPSLRVPLLVRGPGIPAGEVREDPVLMIDFAPTFLELAGARPDPTMDGSSFLDLDRPDPTEDTGWVRGFLTETGPRPLESTTEDGVLPPGADPIRFTQGVRTRRYLYVEHATGERELYDQRRDPEQLRNIVDRPAGEPVVAKLAAFLDQMRDCAGEECRPPTRPAPRR</sequence>
<dbReference type="InterPro" id="IPR017850">
    <property type="entry name" value="Alkaline_phosphatase_core_sf"/>
</dbReference>
<accession>A0A6J4LFK8</accession>
<keyword evidence="3" id="KW-0378">Hydrolase</keyword>
<name>A0A6J4LFK8_9ACTN</name>
<dbReference type="EMBL" id="CADCUJ010000010">
    <property type="protein sequence ID" value="CAA9331462.1"/>
    <property type="molecule type" value="Genomic_DNA"/>
</dbReference>
<evidence type="ECO:0000313" key="3">
    <source>
        <dbReference type="EMBL" id="CAA9331462.1"/>
    </source>
</evidence>
<evidence type="ECO:0000259" key="2">
    <source>
        <dbReference type="Pfam" id="PF00884"/>
    </source>
</evidence>
<dbReference type="GO" id="GO:0047753">
    <property type="term" value="F:choline-sulfatase activity"/>
    <property type="evidence" value="ECO:0007669"/>
    <property type="project" value="UniProtKB-EC"/>
</dbReference>
<organism evidence="3">
    <name type="scientific">uncultured Nocardioidaceae bacterium</name>
    <dbReference type="NCBI Taxonomy" id="253824"/>
    <lineage>
        <taxon>Bacteria</taxon>
        <taxon>Bacillati</taxon>
        <taxon>Actinomycetota</taxon>
        <taxon>Actinomycetes</taxon>
        <taxon>Propionibacteriales</taxon>
        <taxon>Nocardioidaceae</taxon>
        <taxon>environmental samples</taxon>
    </lineage>
</organism>
<dbReference type="InterPro" id="IPR000917">
    <property type="entry name" value="Sulfatase_N"/>
</dbReference>
<proteinExistence type="predicted"/>
<dbReference type="Pfam" id="PF00884">
    <property type="entry name" value="Sulfatase"/>
    <property type="match status" value="1"/>
</dbReference>
<protein>
    <submittedName>
        <fullName evidence="3">Choline-sulfatase</fullName>
        <ecNumber evidence="3">3.1.6.6</ecNumber>
    </submittedName>
</protein>
<dbReference type="SUPFAM" id="SSF53649">
    <property type="entry name" value="Alkaline phosphatase-like"/>
    <property type="match status" value="1"/>
</dbReference>
<reference evidence="3" key="1">
    <citation type="submission" date="2020-02" db="EMBL/GenBank/DDBJ databases">
        <authorList>
            <person name="Meier V. D."/>
        </authorList>
    </citation>
    <scope>NUCLEOTIDE SEQUENCE</scope>
    <source>
        <strain evidence="3">AVDCRST_MAG72</strain>
    </source>
</reference>
<dbReference type="PANTHER" id="PTHR43108:SF8">
    <property type="entry name" value="SD21168P"/>
    <property type="match status" value="1"/>
</dbReference>
<feature type="region of interest" description="Disordered" evidence="1">
    <location>
        <begin position="445"/>
        <end position="467"/>
    </location>
</feature>